<keyword evidence="12" id="KW-1185">Reference proteome</keyword>
<proteinExistence type="inferred from homology"/>
<name>A0A914AYW2_PATMI</name>
<evidence type="ECO:0000256" key="7">
    <source>
        <dbReference type="ARBA" id="ARBA00023303"/>
    </source>
</evidence>
<evidence type="ECO:0000256" key="4">
    <source>
        <dbReference type="ARBA" id="ARBA00022989"/>
    </source>
</evidence>
<evidence type="ECO:0000256" key="1">
    <source>
        <dbReference type="ARBA" id="ARBA00004141"/>
    </source>
</evidence>
<dbReference type="SUPFAM" id="SSF81324">
    <property type="entry name" value="Voltage-gated potassium channels"/>
    <property type="match status" value="2"/>
</dbReference>
<feature type="transmembrane region" description="Helical" evidence="9">
    <location>
        <begin position="123"/>
        <end position="146"/>
    </location>
</feature>
<dbReference type="GO" id="GO:0030322">
    <property type="term" value="P:stabilization of membrane potential"/>
    <property type="evidence" value="ECO:0007669"/>
    <property type="project" value="TreeGrafter"/>
</dbReference>
<dbReference type="GO" id="GO:0022841">
    <property type="term" value="F:potassium ion leak channel activity"/>
    <property type="evidence" value="ECO:0007669"/>
    <property type="project" value="TreeGrafter"/>
</dbReference>
<keyword evidence="6 9" id="KW-0472">Membrane</keyword>
<dbReference type="OMA" id="AYWTKAL"/>
<feature type="transmembrane region" description="Helical" evidence="9">
    <location>
        <begin position="179"/>
        <end position="202"/>
    </location>
</feature>
<protein>
    <recommendedName>
        <fullName evidence="10">Potassium channel domain-containing protein</fullName>
    </recommendedName>
</protein>
<feature type="transmembrane region" description="Helical" evidence="9">
    <location>
        <begin position="6"/>
        <end position="25"/>
    </location>
</feature>
<reference evidence="11" key="1">
    <citation type="submission" date="2022-11" db="UniProtKB">
        <authorList>
            <consortium name="EnsemblMetazoa"/>
        </authorList>
    </citation>
    <scope>IDENTIFICATION</scope>
</reference>
<dbReference type="Pfam" id="PF07885">
    <property type="entry name" value="Ion_trans_2"/>
    <property type="match status" value="2"/>
</dbReference>
<evidence type="ECO:0000256" key="9">
    <source>
        <dbReference type="SAM" id="Phobius"/>
    </source>
</evidence>
<evidence type="ECO:0000259" key="10">
    <source>
        <dbReference type="Pfam" id="PF07885"/>
    </source>
</evidence>
<dbReference type="InterPro" id="IPR003280">
    <property type="entry name" value="2pore_dom_K_chnl"/>
</dbReference>
<keyword evidence="5 8" id="KW-0406">Ion transport</keyword>
<feature type="domain" description="Potassium channel" evidence="10">
    <location>
        <begin position="189"/>
        <end position="267"/>
    </location>
</feature>
<dbReference type="Gene3D" id="1.10.287.70">
    <property type="match status" value="1"/>
</dbReference>
<organism evidence="11 12">
    <name type="scientific">Patiria miniata</name>
    <name type="common">Bat star</name>
    <name type="synonym">Asterina miniata</name>
    <dbReference type="NCBI Taxonomy" id="46514"/>
    <lineage>
        <taxon>Eukaryota</taxon>
        <taxon>Metazoa</taxon>
        <taxon>Echinodermata</taxon>
        <taxon>Eleutherozoa</taxon>
        <taxon>Asterozoa</taxon>
        <taxon>Asteroidea</taxon>
        <taxon>Valvatacea</taxon>
        <taxon>Valvatida</taxon>
        <taxon>Asterinidae</taxon>
        <taxon>Patiria</taxon>
    </lineage>
</organism>
<feature type="transmembrane region" description="Helical" evidence="9">
    <location>
        <begin position="208"/>
        <end position="228"/>
    </location>
</feature>
<dbReference type="GO" id="GO:0015271">
    <property type="term" value="F:outward rectifier potassium channel activity"/>
    <property type="evidence" value="ECO:0007669"/>
    <property type="project" value="TreeGrafter"/>
</dbReference>
<dbReference type="OrthoDB" id="297496at2759"/>
<keyword evidence="4 9" id="KW-1133">Transmembrane helix</keyword>
<comment type="similarity">
    <text evidence="8">Belongs to the two pore domain potassium channel (TC 1.A.1.8) family.</text>
</comment>
<dbReference type="AlphaFoldDB" id="A0A914AYW2"/>
<evidence type="ECO:0000256" key="6">
    <source>
        <dbReference type="ARBA" id="ARBA00023136"/>
    </source>
</evidence>
<dbReference type="RefSeq" id="XP_038068719.1">
    <property type="nucleotide sequence ID" value="XM_038212791.1"/>
</dbReference>
<comment type="subcellular location">
    <subcellularLocation>
        <location evidence="1">Membrane</location>
        <topology evidence="1">Multi-pass membrane protein</topology>
    </subcellularLocation>
</comment>
<sequence length="433" mass="48289">MKRWQLMLIAWFLFIGYLLAGAFLFRAIEHPEEKLAEATFFQAMEEFLDSHPCISRDELFHYSKVLVAGADRGVVDFNEDHHHGQNTRVDKERSVWDLPNSFFFSATIVTTIGYGDITPQTPMGQLVCMIYGAIGLPLTAWVIGVISRSLTAYWTKALDKADNILLLCLRFARLRKTVMVLLTIVVLYAILLQVPAVVLGYIEKWYTLTAVYYLFITLTTIGFGDLVVGNHPDFTLAARWVLKICMVLYVILGLSLLVALSSAIAERANKAVKKSIVPSNSYQVERPKSKKGRERMNTMLENEIALSHVPNLLSARMTDSCSDFKTADLGLTDAEEAAFEMRSLSNHKEDVPPDYEEIVIDTCLSESNGTLCTVSPTDSSDSKKLAADELSVHRSSTGNGHVTERNGNTCIYTISKDEYGRAAFKSPSMGDHT</sequence>
<accession>A0A914AYW2</accession>
<keyword evidence="2 8" id="KW-0813">Transport</keyword>
<evidence type="ECO:0000256" key="5">
    <source>
        <dbReference type="ARBA" id="ARBA00023065"/>
    </source>
</evidence>
<dbReference type="PANTHER" id="PTHR11003:SF330">
    <property type="entry name" value="POTASSIUM CHANNEL DOMAIN-CONTAINING PROTEIN"/>
    <property type="match status" value="1"/>
</dbReference>
<evidence type="ECO:0000256" key="3">
    <source>
        <dbReference type="ARBA" id="ARBA00022692"/>
    </source>
</evidence>
<keyword evidence="7 8" id="KW-0407">Ion channel</keyword>
<feature type="domain" description="Potassium channel" evidence="10">
    <location>
        <begin position="94"/>
        <end position="151"/>
    </location>
</feature>
<dbReference type="InterPro" id="IPR013099">
    <property type="entry name" value="K_chnl_dom"/>
</dbReference>
<dbReference type="GeneID" id="119738066"/>
<feature type="transmembrane region" description="Helical" evidence="9">
    <location>
        <begin position="240"/>
        <end position="265"/>
    </location>
</feature>
<dbReference type="Proteomes" id="UP000887568">
    <property type="component" value="Unplaced"/>
</dbReference>
<evidence type="ECO:0000313" key="11">
    <source>
        <dbReference type="EnsemblMetazoa" id="XP_038068719.1"/>
    </source>
</evidence>
<dbReference type="PRINTS" id="PR01333">
    <property type="entry name" value="2POREKCHANEL"/>
</dbReference>
<keyword evidence="3 8" id="KW-0812">Transmembrane</keyword>
<evidence type="ECO:0000256" key="2">
    <source>
        <dbReference type="ARBA" id="ARBA00022448"/>
    </source>
</evidence>
<dbReference type="PANTHER" id="PTHR11003">
    <property type="entry name" value="POTASSIUM CHANNEL, SUBFAMILY K"/>
    <property type="match status" value="1"/>
</dbReference>
<evidence type="ECO:0000313" key="12">
    <source>
        <dbReference type="Proteomes" id="UP000887568"/>
    </source>
</evidence>
<dbReference type="GO" id="GO:0005886">
    <property type="term" value="C:plasma membrane"/>
    <property type="evidence" value="ECO:0007669"/>
    <property type="project" value="TreeGrafter"/>
</dbReference>
<evidence type="ECO:0000256" key="8">
    <source>
        <dbReference type="RuleBase" id="RU003857"/>
    </source>
</evidence>
<dbReference type="EnsemblMetazoa" id="XM_038212791.1">
    <property type="protein sequence ID" value="XP_038068719.1"/>
    <property type="gene ID" value="LOC119738066"/>
</dbReference>